<protein>
    <submittedName>
        <fullName evidence="3">HNH endonuclease</fullName>
    </submittedName>
</protein>
<proteinExistence type="predicted"/>
<sequence>MESNITKSFWNERWEKVTTRAPTKQKFYYFSDYGRVKSIDKVTKKEQLLKGSKTVQGFMLLNLRLEGDSTQGCYIHKLVAEQFCPKENPAQKFVVHIDQDNLNNHYENLQWMTQREMTDFQIKNGVYDPKNRKPSPLNKMNPTRVLLLKKRLKEGKTKKQILAKNFNITMAQLRKIEKGIDWGYVTLEDDNKKLSS</sequence>
<accession>A0A6S6TRL5</accession>
<keyword evidence="3" id="KW-0378">Hydrolase</keyword>
<feature type="domain" description="NUMOD4" evidence="1">
    <location>
        <begin position="12"/>
        <end position="64"/>
    </location>
</feature>
<feature type="domain" description="HNH nuclease" evidence="2">
    <location>
        <begin position="74"/>
        <end position="116"/>
    </location>
</feature>
<evidence type="ECO:0000259" key="2">
    <source>
        <dbReference type="Pfam" id="PF13392"/>
    </source>
</evidence>
<dbReference type="InterPro" id="IPR003615">
    <property type="entry name" value="HNH_nuc"/>
</dbReference>
<dbReference type="Pfam" id="PF13392">
    <property type="entry name" value="HNH_3"/>
    <property type="match status" value="1"/>
</dbReference>
<keyword evidence="3" id="KW-0255">Endonuclease</keyword>
<dbReference type="InterPro" id="IPR010902">
    <property type="entry name" value="NUMOD4"/>
</dbReference>
<evidence type="ECO:0000313" key="3">
    <source>
        <dbReference type="EMBL" id="CAA6825381.1"/>
    </source>
</evidence>
<dbReference type="GO" id="GO:0016788">
    <property type="term" value="F:hydrolase activity, acting on ester bonds"/>
    <property type="evidence" value="ECO:0007669"/>
    <property type="project" value="InterPro"/>
</dbReference>
<gene>
    <name evidence="3" type="ORF">HELGO_WM20154</name>
</gene>
<dbReference type="InterPro" id="IPR044925">
    <property type="entry name" value="His-Me_finger_sf"/>
</dbReference>
<name>A0A6S6TRL5_9BACT</name>
<dbReference type="Gene3D" id="3.90.75.20">
    <property type="match status" value="1"/>
</dbReference>
<keyword evidence="3" id="KW-0540">Nuclease</keyword>
<dbReference type="SUPFAM" id="SSF54060">
    <property type="entry name" value="His-Me finger endonucleases"/>
    <property type="match status" value="1"/>
</dbReference>
<dbReference type="GO" id="GO:0004519">
    <property type="term" value="F:endonuclease activity"/>
    <property type="evidence" value="ECO:0007669"/>
    <property type="project" value="UniProtKB-KW"/>
</dbReference>
<dbReference type="AlphaFoldDB" id="A0A6S6TRL5"/>
<dbReference type="Pfam" id="PF07463">
    <property type="entry name" value="NUMOD4"/>
    <property type="match status" value="1"/>
</dbReference>
<organism evidence="3">
    <name type="scientific">uncultured Aureispira sp</name>
    <dbReference type="NCBI Taxonomy" id="1331704"/>
    <lineage>
        <taxon>Bacteria</taxon>
        <taxon>Pseudomonadati</taxon>
        <taxon>Bacteroidota</taxon>
        <taxon>Saprospiria</taxon>
        <taxon>Saprospirales</taxon>
        <taxon>Saprospiraceae</taxon>
        <taxon>Aureispira</taxon>
        <taxon>environmental samples</taxon>
    </lineage>
</organism>
<evidence type="ECO:0000259" key="1">
    <source>
        <dbReference type="Pfam" id="PF07463"/>
    </source>
</evidence>
<dbReference type="EMBL" id="CACVAQ010000361">
    <property type="protein sequence ID" value="CAA6825381.1"/>
    <property type="molecule type" value="Genomic_DNA"/>
</dbReference>
<reference evidence="3" key="1">
    <citation type="submission" date="2020-01" db="EMBL/GenBank/DDBJ databases">
        <authorList>
            <person name="Meier V. D."/>
            <person name="Meier V D."/>
        </authorList>
    </citation>
    <scope>NUCLEOTIDE SEQUENCE</scope>
    <source>
        <strain evidence="3">HLG_WM_MAG_10</strain>
    </source>
</reference>